<dbReference type="Pfam" id="PF03931">
    <property type="entry name" value="Skp1_POZ"/>
    <property type="match status" value="1"/>
</dbReference>
<dbReference type="GO" id="GO:0009867">
    <property type="term" value="P:jasmonic acid mediated signaling pathway"/>
    <property type="evidence" value="ECO:0007669"/>
    <property type="project" value="UniProtKB-ARBA"/>
</dbReference>
<comment type="caution">
    <text evidence="5">The sequence shown here is derived from an EMBL/GenBank/DDBJ whole genome shotgun (WGS) entry which is preliminary data.</text>
</comment>
<feature type="domain" description="SKP1 component POZ" evidence="4">
    <location>
        <begin position="21"/>
        <end position="73"/>
    </location>
</feature>
<dbReference type="PANTHER" id="PTHR11165">
    <property type="entry name" value="SKP1"/>
    <property type="match status" value="1"/>
</dbReference>
<comment type="similarity">
    <text evidence="2">Belongs to the SKP1 family.</text>
</comment>
<evidence type="ECO:0000259" key="4">
    <source>
        <dbReference type="Pfam" id="PF03931"/>
    </source>
</evidence>
<evidence type="ECO:0000313" key="6">
    <source>
        <dbReference type="Proteomes" id="UP000734854"/>
    </source>
</evidence>
<dbReference type="SMART" id="SM00512">
    <property type="entry name" value="Skp1"/>
    <property type="match status" value="1"/>
</dbReference>
<dbReference type="InterPro" id="IPR001232">
    <property type="entry name" value="SKP1-like"/>
</dbReference>
<dbReference type="InterPro" id="IPR016073">
    <property type="entry name" value="Skp1_comp_POZ"/>
</dbReference>
<sequence>MGRAGPDCVEPKAYVEGMARMIMLRSSDNEVFGVVAMESHTIKHMIEDGCANNDTPFSNVSSKILTKMIEYCK</sequence>
<comment type="pathway">
    <text evidence="1">Protein modification; protein ubiquitination.</text>
</comment>
<keyword evidence="6" id="KW-1185">Reference proteome</keyword>
<evidence type="ECO:0000256" key="3">
    <source>
        <dbReference type="ARBA" id="ARBA00022786"/>
    </source>
</evidence>
<dbReference type="InterPro" id="IPR016897">
    <property type="entry name" value="SKP1"/>
</dbReference>
<dbReference type="SUPFAM" id="SSF54695">
    <property type="entry name" value="POZ domain"/>
    <property type="match status" value="1"/>
</dbReference>
<dbReference type="InterPro" id="IPR011333">
    <property type="entry name" value="SKP1/BTB/POZ_sf"/>
</dbReference>
<gene>
    <name evidence="5" type="ORF">ZIOFF_065140</name>
</gene>
<evidence type="ECO:0000256" key="1">
    <source>
        <dbReference type="ARBA" id="ARBA00004906"/>
    </source>
</evidence>
<keyword evidence="3" id="KW-0833">Ubl conjugation pathway</keyword>
<protein>
    <recommendedName>
        <fullName evidence="4">SKP1 component POZ domain-containing protein</fullName>
    </recommendedName>
</protein>
<dbReference type="AlphaFoldDB" id="A0A8J5EWS4"/>
<proteinExistence type="inferred from homology"/>
<dbReference type="EMBL" id="JACMSC010000018">
    <property type="protein sequence ID" value="KAG6475910.1"/>
    <property type="molecule type" value="Genomic_DNA"/>
</dbReference>
<dbReference type="UniPathway" id="UPA00143"/>
<dbReference type="Proteomes" id="UP000734854">
    <property type="component" value="Unassembled WGS sequence"/>
</dbReference>
<dbReference type="GO" id="GO:0006511">
    <property type="term" value="P:ubiquitin-dependent protein catabolic process"/>
    <property type="evidence" value="ECO:0007669"/>
    <property type="project" value="InterPro"/>
</dbReference>
<evidence type="ECO:0000256" key="2">
    <source>
        <dbReference type="ARBA" id="ARBA00009993"/>
    </source>
</evidence>
<evidence type="ECO:0000313" key="5">
    <source>
        <dbReference type="EMBL" id="KAG6475910.1"/>
    </source>
</evidence>
<name>A0A8J5EWS4_ZINOF</name>
<accession>A0A8J5EWS4</accession>
<organism evidence="5 6">
    <name type="scientific">Zingiber officinale</name>
    <name type="common">Ginger</name>
    <name type="synonym">Amomum zingiber</name>
    <dbReference type="NCBI Taxonomy" id="94328"/>
    <lineage>
        <taxon>Eukaryota</taxon>
        <taxon>Viridiplantae</taxon>
        <taxon>Streptophyta</taxon>
        <taxon>Embryophyta</taxon>
        <taxon>Tracheophyta</taxon>
        <taxon>Spermatophyta</taxon>
        <taxon>Magnoliopsida</taxon>
        <taxon>Liliopsida</taxon>
        <taxon>Zingiberales</taxon>
        <taxon>Zingiberaceae</taxon>
        <taxon>Zingiber</taxon>
    </lineage>
</organism>
<dbReference type="GO" id="GO:0016567">
    <property type="term" value="P:protein ubiquitination"/>
    <property type="evidence" value="ECO:0007669"/>
    <property type="project" value="UniProtKB-UniPathway"/>
</dbReference>
<reference evidence="5 6" key="1">
    <citation type="submission" date="2020-08" db="EMBL/GenBank/DDBJ databases">
        <title>Plant Genome Project.</title>
        <authorList>
            <person name="Zhang R.-G."/>
        </authorList>
    </citation>
    <scope>NUCLEOTIDE SEQUENCE [LARGE SCALE GENOMIC DNA]</scope>
    <source>
        <tissue evidence="5">Rhizome</tissue>
    </source>
</reference>
<dbReference type="Gene3D" id="3.30.710.10">
    <property type="entry name" value="Potassium Channel Kv1.1, Chain A"/>
    <property type="match status" value="1"/>
</dbReference>